<keyword evidence="3" id="KW-1185">Reference proteome</keyword>
<dbReference type="InterPro" id="IPR006566">
    <property type="entry name" value="FBD"/>
</dbReference>
<dbReference type="InterPro" id="IPR050232">
    <property type="entry name" value="FBL13/AtMIF1-like"/>
</dbReference>
<dbReference type="AlphaFoldDB" id="A0AAN9K0P0"/>
<dbReference type="Pfam" id="PF00646">
    <property type="entry name" value="F-box"/>
    <property type="match status" value="1"/>
</dbReference>
<evidence type="ECO:0000313" key="3">
    <source>
        <dbReference type="Proteomes" id="UP001359559"/>
    </source>
</evidence>
<dbReference type="Proteomes" id="UP001359559">
    <property type="component" value="Unassembled WGS sequence"/>
</dbReference>
<dbReference type="InterPro" id="IPR055411">
    <property type="entry name" value="LRR_FXL15/At3g58940/PEG3-like"/>
</dbReference>
<dbReference type="PROSITE" id="PS50181">
    <property type="entry name" value="FBOX"/>
    <property type="match status" value="1"/>
</dbReference>
<dbReference type="PANTHER" id="PTHR31900:SF30">
    <property type="entry name" value="SUPERFAMILY PROTEIN, PUTATIVE-RELATED"/>
    <property type="match status" value="1"/>
</dbReference>
<evidence type="ECO:0000313" key="2">
    <source>
        <dbReference type="EMBL" id="KAK7308820.1"/>
    </source>
</evidence>
<feature type="domain" description="F-box" evidence="1">
    <location>
        <begin position="3"/>
        <end position="36"/>
    </location>
</feature>
<dbReference type="InterPro" id="IPR001810">
    <property type="entry name" value="F-box_dom"/>
</dbReference>
<reference evidence="2 3" key="1">
    <citation type="submission" date="2024-01" db="EMBL/GenBank/DDBJ databases">
        <title>The genomes of 5 underutilized Papilionoideae crops provide insights into root nodulation and disease resistance.</title>
        <authorList>
            <person name="Yuan L."/>
        </authorList>
    </citation>
    <scope>NUCLEOTIDE SEQUENCE [LARGE SCALE GENOMIC DNA]</scope>
    <source>
        <strain evidence="2">LY-2023</strain>
        <tissue evidence="2">Leaf</tissue>
    </source>
</reference>
<dbReference type="InterPro" id="IPR053781">
    <property type="entry name" value="F-box_AtFBL13-like"/>
</dbReference>
<evidence type="ECO:0000259" key="1">
    <source>
        <dbReference type="PROSITE" id="PS50181"/>
    </source>
</evidence>
<protein>
    <recommendedName>
        <fullName evidence="1">F-box domain-containing protein</fullName>
    </recommendedName>
</protein>
<dbReference type="InterPro" id="IPR036047">
    <property type="entry name" value="F-box-like_dom_sf"/>
</dbReference>
<sequence length="443" mass="50546">MESSRLCDLPDAILQEIISNLPPEEAVRTSVLSRQWVDQWMGISKLELDENAFEERQHFINVVEKLRLVVSSSTCLRKFSLVFEVGDEAAQVNQWLSGFIKPKIEDLNLDFERVEDPLFLPSHLFTSKTLKNFRLNMQNVINLPSSIYFQSLKTLTLNHVTFPGGSSTQKLFSSCPVLEELILLDCSWRNVRSVRIDFPMLRKLIIREWKDDDYIFLNDLNGPFHCQIMILGNNLKTFYYDGDLINDYFLHTPSPVTDATVEVHPADSHLNAGYFVLKLLRIFSNVEKLGFTDFAAEALSYTPVLLQNIPFFRNLIELRVVSVSPIVLSCAALLTVLRNSPRLNTIEFVMGVSILENGAPINPLPACFETHLKVILICGFSGSDEEMLAIRFLLLSAPLLETFYIYCNDYEFDSPDASERLDMLFEKIISFPKVSEACNVVFD</sequence>
<dbReference type="Pfam" id="PF08387">
    <property type="entry name" value="FBD"/>
    <property type="match status" value="1"/>
</dbReference>
<dbReference type="PANTHER" id="PTHR31900">
    <property type="entry name" value="F-BOX/RNI SUPERFAMILY PROTEIN-RELATED"/>
    <property type="match status" value="1"/>
</dbReference>
<dbReference type="SUPFAM" id="SSF81383">
    <property type="entry name" value="F-box domain"/>
    <property type="match status" value="1"/>
</dbReference>
<dbReference type="InterPro" id="IPR032675">
    <property type="entry name" value="LRR_dom_sf"/>
</dbReference>
<dbReference type="Gene3D" id="3.80.10.10">
    <property type="entry name" value="Ribonuclease Inhibitor"/>
    <property type="match status" value="1"/>
</dbReference>
<dbReference type="EMBL" id="JAYKXN010000002">
    <property type="protein sequence ID" value="KAK7308820.1"/>
    <property type="molecule type" value="Genomic_DNA"/>
</dbReference>
<dbReference type="CDD" id="cd22160">
    <property type="entry name" value="F-box_AtFBL13-like"/>
    <property type="match status" value="1"/>
</dbReference>
<gene>
    <name evidence="2" type="ORF">RJT34_05079</name>
</gene>
<accession>A0AAN9K0P0</accession>
<comment type="caution">
    <text evidence="2">The sequence shown here is derived from an EMBL/GenBank/DDBJ whole genome shotgun (WGS) entry which is preliminary data.</text>
</comment>
<organism evidence="2 3">
    <name type="scientific">Clitoria ternatea</name>
    <name type="common">Butterfly pea</name>
    <dbReference type="NCBI Taxonomy" id="43366"/>
    <lineage>
        <taxon>Eukaryota</taxon>
        <taxon>Viridiplantae</taxon>
        <taxon>Streptophyta</taxon>
        <taxon>Embryophyta</taxon>
        <taxon>Tracheophyta</taxon>
        <taxon>Spermatophyta</taxon>
        <taxon>Magnoliopsida</taxon>
        <taxon>eudicotyledons</taxon>
        <taxon>Gunneridae</taxon>
        <taxon>Pentapetalae</taxon>
        <taxon>rosids</taxon>
        <taxon>fabids</taxon>
        <taxon>Fabales</taxon>
        <taxon>Fabaceae</taxon>
        <taxon>Papilionoideae</taxon>
        <taxon>50 kb inversion clade</taxon>
        <taxon>NPAAA clade</taxon>
        <taxon>indigoferoid/millettioid clade</taxon>
        <taxon>Phaseoleae</taxon>
        <taxon>Clitoria</taxon>
    </lineage>
</organism>
<name>A0AAN9K0P0_CLITE</name>
<proteinExistence type="predicted"/>
<dbReference type="SMART" id="SM00579">
    <property type="entry name" value="FBD"/>
    <property type="match status" value="1"/>
</dbReference>
<dbReference type="Pfam" id="PF24758">
    <property type="entry name" value="LRR_At5g56370"/>
    <property type="match status" value="1"/>
</dbReference>
<dbReference type="SUPFAM" id="SSF52047">
    <property type="entry name" value="RNI-like"/>
    <property type="match status" value="1"/>
</dbReference>